<evidence type="ECO:0008006" key="3">
    <source>
        <dbReference type="Google" id="ProtNLM"/>
    </source>
</evidence>
<organism evidence="1 2">
    <name type="scientific">Fictibacillus norfolkensis</name>
    <dbReference type="NCBI Taxonomy" id="2762233"/>
    <lineage>
        <taxon>Bacteria</taxon>
        <taxon>Bacillati</taxon>
        <taxon>Bacillota</taxon>
        <taxon>Bacilli</taxon>
        <taxon>Bacillales</taxon>
        <taxon>Fictibacillaceae</taxon>
        <taxon>Fictibacillus</taxon>
    </lineage>
</organism>
<comment type="caution">
    <text evidence="1">The sequence shown here is derived from an EMBL/GenBank/DDBJ whole genome shotgun (WGS) entry which is preliminary data.</text>
</comment>
<gene>
    <name evidence="1" type="ORF">H9648_05235</name>
</gene>
<reference evidence="1 2" key="1">
    <citation type="submission" date="2020-08" db="EMBL/GenBank/DDBJ databases">
        <title>A Genomic Blueprint of the Chicken Gut Microbiome.</title>
        <authorList>
            <person name="Gilroy R."/>
            <person name="Ravi A."/>
            <person name="Getino M."/>
            <person name="Pursley I."/>
            <person name="Horton D.L."/>
            <person name="Alikhan N.-F."/>
            <person name="Baker D."/>
            <person name="Gharbi K."/>
            <person name="Hall N."/>
            <person name="Watson M."/>
            <person name="Adriaenssens E.M."/>
            <person name="Foster-Nyarko E."/>
            <person name="Jarju S."/>
            <person name="Secka A."/>
            <person name="Antonio M."/>
            <person name="Oren A."/>
            <person name="Chaudhuri R."/>
            <person name="La Ragione R.M."/>
            <person name="Hildebrand F."/>
            <person name="Pallen M.J."/>
        </authorList>
    </citation>
    <scope>NUCLEOTIDE SEQUENCE [LARGE SCALE GENOMIC DNA]</scope>
    <source>
        <strain evidence="1 2">Sa2CUA10</strain>
    </source>
</reference>
<protein>
    <recommendedName>
        <fullName evidence="3">DUF4367 domain-containing protein</fullName>
    </recommendedName>
</protein>
<dbReference type="EMBL" id="JACSQM010000002">
    <property type="protein sequence ID" value="MBD7963453.1"/>
    <property type="molecule type" value="Genomic_DNA"/>
</dbReference>
<proteinExistence type="predicted"/>
<sequence>MAAPEELPFQPKDVQLTYAAEPAGDPKGDILHTEFAYGNEKGAVLRVTTFQNKNANFNDEGEKKTTELKDGTEVVIEAESSDIKSIRWSKDDVYYGMMLMGSEFKMEDLLKSANSMDY</sequence>
<accession>A0ABR8SIY3</accession>
<dbReference type="Proteomes" id="UP000603641">
    <property type="component" value="Unassembled WGS sequence"/>
</dbReference>
<name>A0ABR8SIY3_9BACL</name>
<evidence type="ECO:0000313" key="1">
    <source>
        <dbReference type="EMBL" id="MBD7963453.1"/>
    </source>
</evidence>
<keyword evidence="2" id="KW-1185">Reference proteome</keyword>
<evidence type="ECO:0000313" key="2">
    <source>
        <dbReference type="Proteomes" id="UP000603641"/>
    </source>
</evidence>